<accession>A0A1R1I065</accession>
<keyword evidence="2" id="KW-0378">Hydrolase</keyword>
<name>A0A1R1I065_9RHOO</name>
<dbReference type="GO" id="GO:0008081">
    <property type="term" value="F:phosphoric diester hydrolase activity"/>
    <property type="evidence" value="ECO:0007669"/>
    <property type="project" value="UniProtKB-ARBA"/>
</dbReference>
<dbReference type="EMBL" id="MTHD01000006">
    <property type="protein sequence ID" value="OMG52123.1"/>
    <property type="molecule type" value="Genomic_DNA"/>
</dbReference>
<dbReference type="Gene3D" id="1.10.3210.10">
    <property type="entry name" value="Hypothetical protein af1432"/>
    <property type="match status" value="1"/>
</dbReference>
<evidence type="ECO:0000259" key="1">
    <source>
        <dbReference type="PROSITE" id="PS51832"/>
    </source>
</evidence>
<gene>
    <name evidence="2" type="ORF">BJN45_15855</name>
</gene>
<dbReference type="InterPro" id="IPR037522">
    <property type="entry name" value="HD_GYP_dom"/>
</dbReference>
<dbReference type="Proteomes" id="UP000187526">
    <property type="component" value="Unassembled WGS sequence"/>
</dbReference>
<dbReference type="InterPro" id="IPR003607">
    <property type="entry name" value="HD/PDEase_dom"/>
</dbReference>
<evidence type="ECO:0000313" key="2">
    <source>
        <dbReference type="EMBL" id="OMG52123.1"/>
    </source>
</evidence>
<dbReference type="Pfam" id="PF13487">
    <property type="entry name" value="HD_5"/>
    <property type="match status" value="1"/>
</dbReference>
<dbReference type="CDD" id="cd00077">
    <property type="entry name" value="HDc"/>
    <property type="match status" value="1"/>
</dbReference>
<dbReference type="SUPFAM" id="SSF109604">
    <property type="entry name" value="HD-domain/PDEase-like"/>
    <property type="match status" value="1"/>
</dbReference>
<sequence>MHRIFNSLSTALGERDADTRMHSDRVIELSRELGMHIDLDSQELAMLAQGARLHDIGKIGIPDHVLRKPSRFEQDEWETMRQHPLIGERIILAIGNECATQLAAVVRHHHEAFDGSGYPDRLRGTDIPLYARIVSLADNYDAMAVSRPYHPGRPHHEIMDILSNQEAEKFDPDLLHAFRHVIERSPMRAP</sequence>
<organism evidence="2 3">
    <name type="scientific">Azonexus hydrophilus</name>
    <dbReference type="NCBI Taxonomy" id="418702"/>
    <lineage>
        <taxon>Bacteria</taxon>
        <taxon>Pseudomonadati</taxon>
        <taxon>Pseudomonadota</taxon>
        <taxon>Betaproteobacteria</taxon>
        <taxon>Rhodocyclales</taxon>
        <taxon>Azonexaceae</taxon>
        <taxon>Azonexus</taxon>
    </lineage>
</organism>
<keyword evidence="3" id="KW-1185">Reference proteome</keyword>
<dbReference type="RefSeq" id="WP_076097015.1">
    <property type="nucleotide sequence ID" value="NZ_MTHD01000006.1"/>
</dbReference>
<dbReference type="OrthoDB" id="9763857at2"/>
<dbReference type="STRING" id="418702.BJN45_15855"/>
<dbReference type="PANTHER" id="PTHR43155">
    <property type="entry name" value="CYCLIC DI-GMP PHOSPHODIESTERASE PA4108-RELATED"/>
    <property type="match status" value="1"/>
</dbReference>
<reference evidence="2 3" key="1">
    <citation type="submission" date="2016-10" db="EMBL/GenBank/DDBJ databases">
        <title>Alkaliphiles isolated from bioreactors.</title>
        <authorList>
            <person name="Salah Z."/>
            <person name="Rout S.P."/>
            <person name="Humphreys P.N."/>
        </authorList>
    </citation>
    <scope>NUCLEOTIDE SEQUENCE [LARGE SCALE GENOMIC DNA]</scope>
    <source>
        <strain evidence="2 3">ZS02</strain>
    </source>
</reference>
<dbReference type="PANTHER" id="PTHR43155:SF2">
    <property type="entry name" value="CYCLIC DI-GMP PHOSPHODIESTERASE PA4108"/>
    <property type="match status" value="1"/>
</dbReference>
<protein>
    <submittedName>
        <fullName evidence="2">Phosphohydrolase</fullName>
    </submittedName>
</protein>
<evidence type="ECO:0000313" key="3">
    <source>
        <dbReference type="Proteomes" id="UP000187526"/>
    </source>
</evidence>
<proteinExistence type="predicted"/>
<dbReference type="PROSITE" id="PS51832">
    <property type="entry name" value="HD_GYP"/>
    <property type="match status" value="1"/>
</dbReference>
<comment type="caution">
    <text evidence="2">The sequence shown here is derived from an EMBL/GenBank/DDBJ whole genome shotgun (WGS) entry which is preliminary data.</text>
</comment>
<dbReference type="SMART" id="SM00471">
    <property type="entry name" value="HDc"/>
    <property type="match status" value="1"/>
</dbReference>
<dbReference type="AlphaFoldDB" id="A0A1R1I065"/>
<feature type="domain" description="HD-GYP" evidence="1">
    <location>
        <begin position="1"/>
        <end position="190"/>
    </location>
</feature>